<dbReference type="CDD" id="cd01174">
    <property type="entry name" value="ribokinase"/>
    <property type="match status" value="1"/>
</dbReference>
<evidence type="ECO:0000313" key="11">
    <source>
        <dbReference type="EMBL" id="QAS54472.1"/>
    </source>
</evidence>
<protein>
    <recommendedName>
        <fullName evidence="9">Ribokinase</fullName>
        <shortName evidence="9">RK</shortName>
        <ecNumber evidence="9">2.7.1.15</ecNumber>
    </recommendedName>
</protein>
<dbReference type="UniPathway" id="UPA00916">
    <property type="reaction ID" value="UER00889"/>
</dbReference>
<dbReference type="GO" id="GO:0046872">
    <property type="term" value="F:metal ion binding"/>
    <property type="evidence" value="ECO:0007669"/>
    <property type="project" value="UniProtKB-KW"/>
</dbReference>
<keyword evidence="8 9" id="KW-0119">Carbohydrate metabolism</keyword>
<dbReference type="OrthoDB" id="9775849at2"/>
<feature type="binding site" evidence="9">
    <location>
        <begin position="242"/>
        <end position="243"/>
    </location>
    <ligand>
        <name>ATP</name>
        <dbReference type="ChEBI" id="CHEBI:30616"/>
    </ligand>
</feature>
<comment type="function">
    <text evidence="9">Catalyzes the phosphorylation of ribose at O-5 in a reaction requiring ATP and magnesium. The resulting D-ribose-5-phosphate can then be used either for sythesis of nucleotides, histidine, and tryptophan, or as a component of the pentose phosphate pathway.</text>
</comment>
<dbReference type="EC" id="2.7.1.15" evidence="9"/>
<evidence type="ECO:0000313" key="12">
    <source>
        <dbReference type="Proteomes" id="UP000287756"/>
    </source>
</evidence>
<evidence type="ECO:0000256" key="2">
    <source>
        <dbReference type="ARBA" id="ARBA00022723"/>
    </source>
</evidence>
<evidence type="ECO:0000256" key="5">
    <source>
        <dbReference type="ARBA" id="ARBA00022840"/>
    </source>
</evidence>
<keyword evidence="7 9" id="KW-0630">Potassium</keyword>
<dbReference type="InterPro" id="IPR002139">
    <property type="entry name" value="Ribo/fructo_kinase"/>
</dbReference>
<comment type="cofactor">
    <cofactor evidence="9">
        <name>Mg(2+)</name>
        <dbReference type="ChEBI" id="CHEBI:18420"/>
    </cofactor>
    <text evidence="9">Requires a divalent cation, most likely magnesium in vivo, as an electrophilic catalyst to aid phosphoryl group transfer. It is the chelate of the metal and the nucleotide that is the actual substrate.</text>
</comment>
<gene>
    <name evidence="9" type="primary">rbsK</name>
    <name evidence="11" type="ORF">HLI_20750</name>
</gene>
<name>A0A410MIB0_9BACI</name>
<comment type="similarity">
    <text evidence="9">Belongs to the carbohydrate kinase PfkB family. Ribokinase subfamily.</text>
</comment>
<dbReference type="InterPro" id="IPR011611">
    <property type="entry name" value="PfkB_dom"/>
</dbReference>
<keyword evidence="5 9" id="KW-0067">ATP-binding</keyword>
<keyword evidence="1 9" id="KW-0808">Transferase</keyword>
<evidence type="ECO:0000256" key="9">
    <source>
        <dbReference type="HAMAP-Rule" id="MF_01987"/>
    </source>
</evidence>
<comment type="caution">
    <text evidence="9">Lacks conserved residue(s) required for the propagation of feature annotation.</text>
</comment>
<evidence type="ECO:0000256" key="8">
    <source>
        <dbReference type="ARBA" id="ARBA00023277"/>
    </source>
</evidence>
<comment type="subcellular location">
    <subcellularLocation>
        <location evidence="9">Cytoplasm</location>
    </subcellularLocation>
</comment>
<dbReference type="GO" id="GO:0004747">
    <property type="term" value="F:ribokinase activity"/>
    <property type="evidence" value="ECO:0007669"/>
    <property type="project" value="UniProtKB-UniRule"/>
</dbReference>
<evidence type="ECO:0000256" key="4">
    <source>
        <dbReference type="ARBA" id="ARBA00022777"/>
    </source>
</evidence>
<dbReference type="GO" id="GO:0005524">
    <property type="term" value="F:ATP binding"/>
    <property type="evidence" value="ECO:0007669"/>
    <property type="project" value="UniProtKB-UniRule"/>
</dbReference>
<dbReference type="RefSeq" id="WP_128526734.1">
    <property type="nucleotide sequence ID" value="NZ_CP026118.1"/>
</dbReference>
<feature type="binding site" evidence="9">
    <location>
        <begin position="211"/>
        <end position="216"/>
    </location>
    <ligand>
        <name>ATP</name>
        <dbReference type="ChEBI" id="CHEBI:30616"/>
    </ligand>
</feature>
<dbReference type="InterPro" id="IPR011877">
    <property type="entry name" value="Ribokinase"/>
</dbReference>
<dbReference type="HAMAP" id="MF_01987">
    <property type="entry name" value="Ribokinase"/>
    <property type="match status" value="1"/>
</dbReference>
<feature type="binding site" evidence="9">
    <location>
        <position position="237"/>
    </location>
    <ligand>
        <name>K(+)</name>
        <dbReference type="ChEBI" id="CHEBI:29103"/>
    </ligand>
</feature>
<evidence type="ECO:0000256" key="7">
    <source>
        <dbReference type="ARBA" id="ARBA00022958"/>
    </source>
</evidence>
<dbReference type="Gene3D" id="3.40.1190.20">
    <property type="match status" value="1"/>
</dbReference>
<keyword evidence="9" id="KW-0963">Cytoplasm</keyword>
<keyword evidence="2 9" id="KW-0479">Metal-binding</keyword>
<comment type="pathway">
    <text evidence="9">Carbohydrate metabolism; D-ribose degradation; D-ribose 5-phosphate from beta-D-ribopyranose: step 2/2.</text>
</comment>
<dbReference type="PANTHER" id="PTHR10584">
    <property type="entry name" value="SUGAR KINASE"/>
    <property type="match status" value="1"/>
</dbReference>
<feature type="binding site" evidence="9">
    <location>
        <begin position="38"/>
        <end position="42"/>
    </location>
    <ligand>
        <name>substrate</name>
    </ligand>
</feature>
<comment type="activity regulation">
    <text evidence="9">Activated by a monovalent cation that binds near, but not in, the active site. The most likely occupant of the site in vivo is potassium. Ion binding induces a conformational change that may alter substrate affinity.</text>
</comment>
<sequence>MKILNYGSLNIDKVYRVPHFVREGETLSSLNYSEYCGGKGLNQSIALSRAGADVYHAGKIGPDGAFLLTELQKNGVHTEFIEGDGSVTGHAIIQVTDTGENSILLFGGANKEIGHHHIDHVLSRFEAGDLLVLQNEINDLDIIIEKGYKKGMFIALNPSPMTEPLLQLDLSKITYLIVNEVEGERLTGHRDPEKILASFHGEFPQLKVVLTLGAQGVIYQSEIETVKQKSFQVDVIDTTAAGDTFLGYFLSGIFNDMKTVNALRIASKAASIAVSREGAASSIPHLYEVE</sequence>
<feature type="active site" description="Proton acceptor" evidence="9">
    <location>
        <position position="243"/>
    </location>
</feature>
<dbReference type="AlphaFoldDB" id="A0A410MIB0"/>
<feature type="binding site" evidence="9">
    <location>
        <begin position="10"/>
        <end position="12"/>
    </location>
    <ligand>
        <name>substrate</name>
    </ligand>
</feature>
<accession>A0A410MIB0</accession>
<evidence type="ECO:0000256" key="6">
    <source>
        <dbReference type="ARBA" id="ARBA00022842"/>
    </source>
</evidence>
<feature type="binding site" evidence="9">
    <location>
        <position position="273"/>
    </location>
    <ligand>
        <name>K(+)</name>
        <dbReference type="ChEBI" id="CHEBI:29103"/>
    </ligand>
</feature>
<feature type="binding site" evidence="9">
    <location>
        <position position="282"/>
    </location>
    <ligand>
        <name>K(+)</name>
        <dbReference type="ChEBI" id="CHEBI:29103"/>
    </ligand>
</feature>
<dbReference type="EMBL" id="CP026118">
    <property type="protein sequence ID" value="QAS54472.1"/>
    <property type="molecule type" value="Genomic_DNA"/>
</dbReference>
<evidence type="ECO:0000256" key="1">
    <source>
        <dbReference type="ARBA" id="ARBA00022679"/>
    </source>
</evidence>
<dbReference type="Pfam" id="PF00294">
    <property type="entry name" value="PfkB"/>
    <property type="match status" value="1"/>
</dbReference>
<evidence type="ECO:0000256" key="3">
    <source>
        <dbReference type="ARBA" id="ARBA00022741"/>
    </source>
</evidence>
<feature type="binding site" evidence="9">
    <location>
        <position position="239"/>
    </location>
    <ligand>
        <name>K(+)</name>
        <dbReference type="ChEBI" id="CHEBI:29103"/>
    </ligand>
</feature>
<dbReference type="PRINTS" id="PR00990">
    <property type="entry name" value="RIBOKINASE"/>
</dbReference>
<dbReference type="KEGG" id="hli:HLI_20750"/>
<feature type="binding site" evidence="9">
    <location>
        <position position="278"/>
    </location>
    <ligand>
        <name>K(+)</name>
        <dbReference type="ChEBI" id="CHEBI:29103"/>
    </ligand>
</feature>
<feature type="binding site" evidence="9">
    <location>
        <position position="179"/>
    </location>
    <ligand>
        <name>ATP</name>
        <dbReference type="ChEBI" id="CHEBI:30616"/>
    </ligand>
</feature>
<feature type="domain" description="Carbohydrate kinase PfkB" evidence="10">
    <location>
        <begin position="3"/>
        <end position="285"/>
    </location>
</feature>
<feature type="binding site" evidence="9">
    <location>
        <position position="243"/>
    </location>
    <ligand>
        <name>substrate</name>
    </ligand>
</feature>
<dbReference type="Proteomes" id="UP000287756">
    <property type="component" value="Chromosome"/>
</dbReference>
<keyword evidence="3 9" id="KW-0547">Nucleotide-binding</keyword>
<reference evidence="11 12" key="1">
    <citation type="submission" date="2018-01" db="EMBL/GenBank/DDBJ databases">
        <title>The whole genome sequencing and assembly of Halobacillus litoralis ERB031 strain.</title>
        <authorList>
            <person name="Lee S.-J."/>
            <person name="Park M.-K."/>
            <person name="Kim J.-Y."/>
            <person name="Lee Y.-J."/>
            <person name="Yi H."/>
            <person name="Bahn Y.-S."/>
            <person name="Kim J.F."/>
            <person name="Lee D.-W."/>
        </authorList>
    </citation>
    <scope>NUCLEOTIDE SEQUENCE [LARGE SCALE GENOMIC DNA]</scope>
    <source>
        <strain evidence="11 12">ERB 031</strain>
    </source>
</reference>
<keyword evidence="6 9" id="KW-0460">Magnesium</keyword>
<evidence type="ECO:0000259" key="10">
    <source>
        <dbReference type="Pfam" id="PF00294"/>
    </source>
</evidence>
<keyword evidence="4 9" id="KW-0418">Kinase</keyword>
<dbReference type="InterPro" id="IPR029056">
    <property type="entry name" value="Ribokinase-like"/>
</dbReference>
<comment type="catalytic activity">
    <reaction evidence="9">
        <text>D-ribose + ATP = D-ribose 5-phosphate + ADP + H(+)</text>
        <dbReference type="Rhea" id="RHEA:13697"/>
        <dbReference type="ChEBI" id="CHEBI:15378"/>
        <dbReference type="ChEBI" id="CHEBI:30616"/>
        <dbReference type="ChEBI" id="CHEBI:47013"/>
        <dbReference type="ChEBI" id="CHEBI:78346"/>
        <dbReference type="ChEBI" id="CHEBI:456216"/>
        <dbReference type="EC" id="2.7.1.15"/>
    </reaction>
</comment>
<comment type="subunit">
    <text evidence="9">Homodimer.</text>
</comment>
<proteinExistence type="inferred from homology"/>
<organism evidence="11 12">
    <name type="scientific">Halobacillus litoralis</name>
    <dbReference type="NCBI Taxonomy" id="45668"/>
    <lineage>
        <taxon>Bacteria</taxon>
        <taxon>Bacillati</taxon>
        <taxon>Bacillota</taxon>
        <taxon>Bacilli</taxon>
        <taxon>Bacillales</taxon>
        <taxon>Bacillaceae</taxon>
        <taxon>Halobacillus</taxon>
    </lineage>
</organism>
<dbReference type="PANTHER" id="PTHR10584:SF166">
    <property type="entry name" value="RIBOKINASE"/>
    <property type="match status" value="1"/>
</dbReference>
<feature type="binding site" evidence="9">
    <location>
        <position position="276"/>
    </location>
    <ligand>
        <name>K(+)</name>
        <dbReference type="ChEBI" id="CHEBI:29103"/>
    </ligand>
</feature>
<dbReference type="SUPFAM" id="SSF53613">
    <property type="entry name" value="Ribokinase-like"/>
    <property type="match status" value="1"/>
</dbReference>
<dbReference type="GO" id="GO:0005737">
    <property type="term" value="C:cytoplasm"/>
    <property type="evidence" value="ECO:0007669"/>
    <property type="project" value="UniProtKB-SubCell"/>
</dbReference>
<dbReference type="GO" id="GO:0019303">
    <property type="term" value="P:D-ribose catabolic process"/>
    <property type="evidence" value="ECO:0007669"/>
    <property type="project" value="UniProtKB-UniRule"/>
</dbReference>
<feature type="binding site" evidence="9">
    <location>
        <position position="136"/>
    </location>
    <ligand>
        <name>substrate</name>
    </ligand>
</feature>